<protein>
    <recommendedName>
        <fullName evidence="3">Mor transcription activator domain-containing protein</fullName>
    </recommendedName>
</protein>
<evidence type="ECO:0008006" key="3">
    <source>
        <dbReference type="Google" id="ProtNLM"/>
    </source>
</evidence>
<dbReference type="EMBL" id="JALLAZ020000106">
    <property type="protein sequence ID" value="KAL3803776.1"/>
    <property type="molecule type" value="Genomic_DNA"/>
</dbReference>
<dbReference type="AlphaFoldDB" id="A0ABD3QUZ6"/>
<sequence>MENNGDGQDRLSFARWNGVSVNEEGGYYCRGRQYGVEKKLAVGDCYEYKKQLCGGRPNIMEIAREHKVSRKFVQKIEAEL</sequence>
<name>A0ABD3QUZ6_9STRA</name>
<evidence type="ECO:0000313" key="2">
    <source>
        <dbReference type="Proteomes" id="UP001530315"/>
    </source>
</evidence>
<keyword evidence="2" id="KW-1185">Reference proteome</keyword>
<gene>
    <name evidence="1" type="ORF">ACHAW5_004627</name>
</gene>
<organism evidence="1 2">
    <name type="scientific">Stephanodiscus triporus</name>
    <dbReference type="NCBI Taxonomy" id="2934178"/>
    <lineage>
        <taxon>Eukaryota</taxon>
        <taxon>Sar</taxon>
        <taxon>Stramenopiles</taxon>
        <taxon>Ochrophyta</taxon>
        <taxon>Bacillariophyta</taxon>
        <taxon>Coscinodiscophyceae</taxon>
        <taxon>Thalassiosirophycidae</taxon>
        <taxon>Stephanodiscales</taxon>
        <taxon>Stephanodiscaceae</taxon>
        <taxon>Stephanodiscus</taxon>
    </lineage>
</organism>
<accession>A0ABD3QUZ6</accession>
<dbReference type="Proteomes" id="UP001530315">
    <property type="component" value="Unassembled WGS sequence"/>
</dbReference>
<comment type="caution">
    <text evidence="1">The sequence shown here is derived from an EMBL/GenBank/DDBJ whole genome shotgun (WGS) entry which is preliminary data.</text>
</comment>
<proteinExistence type="predicted"/>
<reference evidence="1 2" key="1">
    <citation type="submission" date="2024-10" db="EMBL/GenBank/DDBJ databases">
        <title>Updated reference genomes for cyclostephanoid diatoms.</title>
        <authorList>
            <person name="Roberts W.R."/>
            <person name="Alverson A.J."/>
        </authorList>
    </citation>
    <scope>NUCLEOTIDE SEQUENCE [LARGE SCALE GENOMIC DNA]</scope>
    <source>
        <strain evidence="1 2">AJA276-08</strain>
    </source>
</reference>
<evidence type="ECO:0000313" key="1">
    <source>
        <dbReference type="EMBL" id="KAL3803776.1"/>
    </source>
</evidence>